<dbReference type="PRINTS" id="PR00466">
    <property type="entry name" value="GP91PHOX"/>
</dbReference>
<feature type="transmembrane region" description="Helical" evidence="7">
    <location>
        <begin position="1269"/>
        <end position="1289"/>
    </location>
</feature>
<feature type="compositionally biased region" description="Acidic residues" evidence="6">
    <location>
        <begin position="1108"/>
        <end position="1120"/>
    </location>
</feature>
<evidence type="ECO:0000259" key="8">
    <source>
        <dbReference type="PROSITE" id="PS51384"/>
    </source>
</evidence>
<protein>
    <submittedName>
        <fullName evidence="9">Putative respiratory burst oxidase-like protein G</fullName>
    </submittedName>
</protein>
<feature type="transmembrane region" description="Helical" evidence="7">
    <location>
        <begin position="442"/>
        <end position="464"/>
    </location>
</feature>
<keyword evidence="4" id="KW-0560">Oxidoreductase</keyword>
<sequence>MSHILEEWAKHNSLTGASLAISRDRFAVPVAAEFRAGEVDEAWQLLSERAARETLQRPLRVFLHCHGGINRTCLVMGLHRSSFEQAMFHWMRFDASANPNDPEGRRLVDKFAFLDQDSIVTCDPETNDQNSETNCKQLNGASAYFDGGLVEMKRVGDHHIASTRNNDFTNRSHKASIKVTGLQLELYENIALGVGAFCGLILVIYVTAAVYACRRPGSWLFSRKYRPRLLNLFLSRRAMDSLVEERRQIVAQQRREWAKKANAHAVDEEGAADSADVALPEETLTWFQAMNRCFRRCGIGEQRLTTLMYAVLNILVFVIGFLSNLHGGFHESWAYPIAKGGGYSMDLNFAMLILPTLKSLQTTMRRVSSSREWIPIDDPIAFHVVIASYTMLSAAIHIAGHCVHIYLIKTAPTIQLDPLELWKLSAEEKASGMTLLQQLLNFQNRCAALTGIILTFLMLAILLTAMPCARRGTNCVTRRLGGFNLFWRVHMTWKFIYVLLLLHAPQRLWIWFFFPAIFVLVDRLLLSNHQALNLALKSVKLLPRDVIGLTFEVPQGFAYQAGQYILLGWKGEWHPFTLTSAPEENCISVHIRSPNNLDWCSALRRRLTEEAPAQVVYNMPKVSPNGAKEVEGDESKAKLEGPRLLGRSPSGKLVQPPARSGETLLSTAAPGMLPDEAVVLQVTGPFGAPAQKVWGFDVLMVVGAGIGVTPFASILRSVQLRAKQRETIMNAATRPSNWRSVMANSPGNAPVEDPRAGLEKLVDNLVVVPKKIYFYWICRGQEEFDWFCDLLTAAAEGPAMGIVEITLFLTGEIELSQVKKLPCAAGQFFGRPNWGRIFKQNREKHQGEHIGVFLCGSPVIGEQLSQQSIKNSDLVGTPGGTRFSFFKARKIADVMVMHEIKVDSSVAFRRACKEKAVGSIAIQTMAGAIMAKMGIITNDGKKVLGELYMNLLLPCLMFTQVIYCHGHGSANDPCPDMERVIQHSLFIFFWPILIVGSGYLLGLLAAKILRVSPDFERAAAGSVAFGSATTMPVALLQMLSPALYANGFLESDPLLFLPVYLVLAPVLQWTAGSYIFIGNRTSGPQVPLEDGSTRSASDEPVDESTNGESDESSTDEDSEESREWSRAWTWHVRARNSRRASKFMSRRAKTSHGLFADVHPGFSAQAEVDDVLQKEDLAMPGRGAGCLAKAKHLCFLFSSPPVLATLVGIVVACIRPIQNQFLDVHDGSLTNTHALHWIYLSLRQLGDAAVPVNLLMLGAGLSKGADFSTLPMTTALVLTVTKMLIQPALVAGFVSLCSHLTGSTLKGKWLVAMVVSLTPTATNIMVQVELGGQNKAAMSTLIFIQYLLSPLLMTVTLTASATLLQTDGFLA</sequence>
<dbReference type="Gene3D" id="2.40.30.10">
    <property type="entry name" value="Translation factors"/>
    <property type="match status" value="1"/>
</dbReference>
<feature type="transmembrane region" description="Helical" evidence="7">
    <location>
        <begin position="943"/>
        <end position="963"/>
    </location>
</feature>
<evidence type="ECO:0000256" key="2">
    <source>
        <dbReference type="ARBA" id="ARBA00022692"/>
    </source>
</evidence>
<dbReference type="Pfam" id="PF08030">
    <property type="entry name" value="NAD_binding_6"/>
    <property type="match status" value="1"/>
</dbReference>
<dbReference type="InterPro" id="IPR017938">
    <property type="entry name" value="Riboflavin_synthase-like_b-brl"/>
</dbReference>
<evidence type="ECO:0000256" key="7">
    <source>
        <dbReference type="SAM" id="Phobius"/>
    </source>
</evidence>
<evidence type="ECO:0000256" key="5">
    <source>
        <dbReference type="ARBA" id="ARBA00023136"/>
    </source>
</evidence>
<dbReference type="PANTHER" id="PTHR11972">
    <property type="entry name" value="NADPH OXIDASE"/>
    <property type="match status" value="1"/>
</dbReference>
<evidence type="ECO:0000256" key="6">
    <source>
        <dbReference type="SAM" id="MobiDB-lite"/>
    </source>
</evidence>
<keyword evidence="3 7" id="KW-1133">Transmembrane helix</keyword>
<feature type="domain" description="FAD-binding FR-type" evidence="8">
    <location>
        <begin position="529"/>
        <end position="692"/>
    </location>
</feature>
<keyword evidence="10" id="KW-1185">Reference proteome</keyword>
<dbReference type="InterPro" id="IPR013121">
    <property type="entry name" value="Fe_red_NAD-bd_6"/>
</dbReference>
<dbReference type="SUPFAM" id="SSF52343">
    <property type="entry name" value="Ferredoxin reductase-like, C-terminal NADP-linked domain"/>
    <property type="match status" value="1"/>
</dbReference>
<dbReference type="CDD" id="cd06186">
    <property type="entry name" value="NOX_Duox_like_FAD_NADP"/>
    <property type="match status" value="1"/>
</dbReference>
<feature type="transmembrane region" description="Helical" evidence="7">
    <location>
        <begin position="983"/>
        <end position="1006"/>
    </location>
</feature>
<dbReference type="GO" id="GO:0055085">
    <property type="term" value="P:transmembrane transport"/>
    <property type="evidence" value="ECO:0007669"/>
    <property type="project" value="InterPro"/>
</dbReference>
<dbReference type="Gene3D" id="3.40.50.80">
    <property type="entry name" value="Nucleotide-binding domain of ferredoxin-NADP reductase (FNR) module"/>
    <property type="match status" value="1"/>
</dbReference>
<feature type="transmembrane region" description="Helical" evidence="7">
    <location>
        <begin position="380"/>
        <end position="408"/>
    </location>
</feature>
<dbReference type="Proteomes" id="UP000186817">
    <property type="component" value="Unassembled WGS sequence"/>
</dbReference>
<gene>
    <name evidence="9" type="primary">RBOHG</name>
    <name evidence="9" type="ORF">AK812_SmicGene33270</name>
</gene>
<feature type="region of interest" description="Disordered" evidence="6">
    <location>
        <begin position="1086"/>
        <end position="1121"/>
    </location>
</feature>
<dbReference type="GO" id="GO:0005886">
    <property type="term" value="C:plasma membrane"/>
    <property type="evidence" value="ECO:0007669"/>
    <property type="project" value="TreeGrafter"/>
</dbReference>
<name>A0A1Q9CS22_SYMMI</name>
<dbReference type="EMBL" id="LSRX01000960">
    <property type="protein sequence ID" value="OLP85719.1"/>
    <property type="molecule type" value="Genomic_DNA"/>
</dbReference>
<keyword evidence="2 7" id="KW-0812">Transmembrane</keyword>
<feature type="transmembrane region" description="Helical" evidence="7">
    <location>
        <begin position="1309"/>
        <end position="1328"/>
    </location>
</feature>
<evidence type="ECO:0000256" key="4">
    <source>
        <dbReference type="ARBA" id="ARBA00023002"/>
    </source>
</evidence>
<evidence type="ECO:0000313" key="10">
    <source>
        <dbReference type="Proteomes" id="UP000186817"/>
    </source>
</evidence>
<dbReference type="InterPro" id="IPR013112">
    <property type="entry name" value="FAD-bd_8"/>
</dbReference>
<evidence type="ECO:0000256" key="3">
    <source>
        <dbReference type="ARBA" id="ARBA00022989"/>
    </source>
</evidence>
<comment type="subcellular location">
    <subcellularLocation>
        <location evidence="1">Membrane</location>
        <topology evidence="1">Multi-pass membrane protein</topology>
    </subcellularLocation>
</comment>
<organism evidence="9 10">
    <name type="scientific">Symbiodinium microadriaticum</name>
    <name type="common">Dinoflagellate</name>
    <name type="synonym">Zooxanthella microadriatica</name>
    <dbReference type="NCBI Taxonomy" id="2951"/>
    <lineage>
        <taxon>Eukaryota</taxon>
        <taxon>Sar</taxon>
        <taxon>Alveolata</taxon>
        <taxon>Dinophyceae</taxon>
        <taxon>Suessiales</taxon>
        <taxon>Symbiodiniaceae</taxon>
        <taxon>Symbiodinium</taxon>
    </lineage>
</organism>
<dbReference type="OrthoDB" id="191139at2759"/>
<dbReference type="GO" id="GO:0016491">
    <property type="term" value="F:oxidoreductase activity"/>
    <property type="evidence" value="ECO:0007669"/>
    <property type="project" value="UniProtKB-KW"/>
</dbReference>
<proteinExistence type="predicted"/>
<dbReference type="SUPFAM" id="SSF63380">
    <property type="entry name" value="Riboflavin synthase domain-like"/>
    <property type="match status" value="1"/>
</dbReference>
<dbReference type="Pfam" id="PF08022">
    <property type="entry name" value="FAD_binding_8"/>
    <property type="match status" value="1"/>
</dbReference>
<feature type="transmembrane region" description="Helical" evidence="7">
    <location>
        <begin position="1018"/>
        <end position="1039"/>
    </location>
</feature>
<accession>A0A1Q9CS22</accession>
<dbReference type="InterPro" id="IPR017927">
    <property type="entry name" value="FAD-bd_FR_type"/>
</dbReference>
<feature type="transmembrane region" description="Helical" evidence="7">
    <location>
        <begin position="1059"/>
        <end position="1077"/>
    </location>
</feature>
<feature type="transmembrane region" description="Helical" evidence="7">
    <location>
        <begin position="304"/>
        <end position="322"/>
    </location>
</feature>
<dbReference type="PROSITE" id="PS51384">
    <property type="entry name" value="FAD_FR"/>
    <property type="match status" value="1"/>
</dbReference>
<dbReference type="InterPro" id="IPR050369">
    <property type="entry name" value="RBOH/FRE"/>
</dbReference>
<feature type="transmembrane region" description="Helical" evidence="7">
    <location>
        <begin position="1193"/>
        <end position="1217"/>
    </location>
</feature>
<feature type="transmembrane region" description="Helical" evidence="7">
    <location>
        <begin position="190"/>
        <end position="213"/>
    </location>
</feature>
<keyword evidence="5 7" id="KW-0472">Membrane</keyword>
<dbReference type="InterPro" id="IPR000778">
    <property type="entry name" value="Cyt_b245_heavy_chain"/>
</dbReference>
<evidence type="ECO:0000313" key="9">
    <source>
        <dbReference type="EMBL" id="OLP85719.1"/>
    </source>
</evidence>
<dbReference type="PANTHER" id="PTHR11972:SF153">
    <property type="entry name" value="SUPEROXIDE-GENERATING NADPH OXIDASE HEAVY CHAIN SUBUNIT A"/>
    <property type="match status" value="1"/>
</dbReference>
<dbReference type="InterPro" id="IPR004776">
    <property type="entry name" value="Mem_transp_PIN-like"/>
</dbReference>
<evidence type="ECO:0000256" key="1">
    <source>
        <dbReference type="ARBA" id="ARBA00004141"/>
    </source>
</evidence>
<feature type="transmembrane region" description="Helical" evidence="7">
    <location>
        <begin position="342"/>
        <end position="360"/>
    </location>
</feature>
<reference evidence="9 10" key="1">
    <citation type="submission" date="2016-02" db="EMBL/GenBank/DDBJ databases">
        <title>Genome analysis of coral dinoflagellate symbionts highlights evolutionary adaptations to a symbiotic lifestyle.</title>
        <authorList>
            <person name="Aranda M."/>
            <person name="Li Y."/>
            <person name="Liew Y.J."/>
            <person name="Baumgarten S."/>
            <person name="Simakov O."/>
            <person name="Wilson M."/>
            <person name="Piel J."/>
            <person name="Ashoor H."/>
            <person name="Bougouffa S."/>
            <person name="Bajic V.B."/>
            <person name="Ryu T."/>
            <person name="Ravasi T."/>
            <person name="Bayer T."/>
            <person name="Micklem G."/>
            <person name="Kim H."/>
            <person name="Bhak J."/>
            <person name="Lajeunesse T.C."/>
            <person name="Voolstra C.R."/>
        </authorList>
    </citation>
    <scope>NUCLEOTIDE SEQUENCE [LARGE SCALE GENOMIC DNA]</scope>
    <source>
        <strain evidence="9 10">CCMP2467</strain>
    </source>
</reference>
<dbReference type="InterPro" id="IPR039261">
    <property type="entry name" value="FNR_nucleotide-bd"/>
</dbReference>
<comment type="caution">
    <text evidence="9">The sequence shown here is derived from an EMBL/GenBank/DDBJ whole genome shotgun (WGS) entry which is preliminary data.</text>
</comment>
<dbReference type="Pfam" id="PF03547">
    <property type="entry name" value="Mem_trans"/>
    <property type="match status" value="1"/>
</dbReference>
<feature type="transmembrane region" description="Helical" evidence="7">
    <location>
        <begin position="1340"/>
        <end position="1364"/>
    </location>
</feature>